<name>A0A8S5UR84_9CAUD</name>
<accession>A0A8S5UR84</accession>
<evidence type="ECO:0000313" key="1">
    <source>
        <dbReference type="EMBL" id="DAF96916.1"/>
    </source>
</evidence>
<dbReference type="EMBL" id="BK016123">
    <property type="protein sequence ID" value="DAF96916.1"/>
    <property type="molecule type" value="Genomic_DNA"/>
</dbReference>
<reference evidence="1" key="1">
    <citation type="journal article" date="2021" name="Proc. Natl. Acad. Sci. U.S.A.">
        <title>A Catalog of Tens of Thousands of Viruses from Human Metagenomes Reveals Hidden Associations with Chronic Diseases.</title>
        <authorList>
            <person name="Tisza M.J."/>
            <person name="Buck C.B."/>
        </authorList>
    </citation>
    <scope>NUCLEOTIDE SEQUENCE</scope>
    <source>
        <strain evidence="1">Ct89S11</strain>
    </source>
</reference>
<proteinExistence type="predicted"/>
<protein>
    <submittedName>
        <fullName evidence="1">Uncharacterized protein</fullName>
    </submittedName>
</protein>
<sequence length="32" mass="3475">MFTLAALIALPFVILGTLLLIGDVFGKKTREI</sequence>
<organism evidence="1">
    <name type="scientific">Siphoviridae sp. ct89S11</name>
    <dbReference type="NCBI Taxonomy" id="2825357"/>
    <lineage>
        <taxon>Viruses</taxon>
        <taxon>Duplodnaviria</taxon>
        <taxon>Heunggongvirae</taxon>
        <taxon>Uroviricota</taxon>
        <taxon>Caudoviricetes</taxon>
    </lineage>
</organism>